<comment type="caution">
    <text evidence="1">The sequence shown here is derived from an EMBL/GenBank/DDBJ whole genome shotgun (WGS) entry which is preliminary data.</text>
</comment>
<evidence type="ECO:0000313" key="2">
    <source>
        <dbReference type="Proteomes" id="UP000828390"/>
    </source>
</evidence>
<reference evidence="1" key="1">
    <citation type="journal article" date="2019" name="bioRxiv">
        <title>The Genome of the Zebra Mussel, Dreissena polymorpha: A Resource for Invasive Species Research.</title>
        <authorList>
            <person name="McCartney M.A."/>
            <person name="Auch B."/>
            <person name="Kono T."/>
            <person name="Mallez S."/>
            <person name="Zhang Y."/>
            <person name="Obille A."/>
            <person name="Becker A."/>
            <person name="Abrahante J.E."/>
            <person name="Garbe J."/>
            <person name="Badalamenti J.P."/>
            <person name="Herman A."/>
            <person name="Mangelson H."/>
            <person name="Liachko I."/>
            <person name="Sullivan S."/>
            <person name="Sone E.D."/>
            <person name="Koren S."/>
            <person name="Silverstein K.A.T."/>
            <person name="Beckman K.B."/>
            <person name="Gohl D.M."/>
        </authorList>
    </citation>
    <scope>NUCLEOTIDE SEQUENCE</scope>
    <source>
        <strain evidence="1">Duluth1</strain>
        <tissue evidence="1">Whole animal</tissue>
    </source>
</reference>
<keyword evidence="2" id="KW-1185">Reference proteome</keyword>
<sequence length="141" mass="16168">MSPQRQRLADDGRRSWRKESLMESYFQMSSQFNFLRAALIHSHDEEYNRNCAFGDNSFLILLPVRQLVIYGEPDFDTIQVARDDFLGTGWDMVKLEGCVDQLVRDGTICIGEVKSDDCEVILTSFCFLYQLGDCTGVLYTA</sequence>
<reference evidence="1" key="2">
    <citation type="submission" date="2020-11" db="EMBL/GenBank/DDBJ databases">
        <authorList>
            <person name="McCartney M.A."/>
            <person name="Auch B."/>
            <person name="Kono T."/>
            <person name="Mallez S."/>
            <person name="Becker A."/>
            <person name="Gohl D.M."/>
            <person name="Silverstein K.A.T."/>
            <person name="Koren S."/>
            <person name="Bechman K.B."/>
            <person name="Herman A."/>
            <person name="Abrahante J.E."/>
            <person name="Garbe J."/>
        </authorList>
    </citation>
    <scope>NUCLEOTIDE SEQUENCE</scope>
    <source>
        <strain evidence="1">Duluth1</strain>
        <tissue evidence="1">Whole animal</tissue>
    </source>
</reference>
<dbReference type="AlphaFoldDB" id="A0A9D4I7U2"/>
<dbReference type="Proteomes" id="UP000828390">
    <property type="component" value="Unassembled WGS sequence"/>
</dbReference>
<dbReference type="EMBL" id="JAIWYP010000010">
    <property type="protein sequence ID" value="KAH3749862.1"/>
    <property type="molecule type" value="Genomic_DNA"/>
</dbReference>
<organism evidence="1 2">
    <name type="scientific">Dreissena polymorpha</name>
    <name type="common">Zebra mussel</name>
    <name type="synonym">Mytilus polymorpha</name>
    <dbReference type="NCBI Taxonomy" id="45954"/>
    <lineage>
        <taxon>Eukaryota</taxon>
        <taxon>Metazoa</taxon>
        <taxon>Spiralia</taxon>
        <taxon>Lophotrochozoa</taxon>
        <taxon>Mollusca</taxon>
        <taxon>Bivalvia</taxon>
        <taxon>Autobranchia</taxon>
        <taxon>Heteroconchia</taxon>
        <taxon>Euheterodonta</taxon>
        <taxon>Imparidentia</taxon>
        <taxon>Neoheterodontei</taxon>
        <taxon>Myida</taxon>
        <taxon>Dreissenoidea</taxon>
        <taxon>Dreissenidae</taxon>
        <taxon>Dreissena</taxon>
    </lineage>
</organism>
<evidence type="ECO:0000313" key="1">
    <source>
        <dbReference type="EMBL" id="KAH3749862.1"/>
    </source>
</evidence>
<name>A0A9D4I7U2_DREPO</name>
<protein>
    <submittedName>
        <fullName evidence="1">Uncharacterized protein</fullName>
    </submittedName>
</protein>
<proteinExistence type="predicted"/>
<gene>
    <name evidence="1" type="ORF">DPMN_184377</name>
</gene>
<accession>A0A9D4I7U2</accession>